<evidence type="ECO:0000313" key="2">
    <source>
        <dbReference type="Proteomes" id="UP000179010"/>
    </source>
</evidence>
<dbReference type="AlphaFoldDB" id="A0A1F4PR90"/>
<name>A0A1F4PR90_UNCK3</name>
<dbReference type="STRING" id="1798539.A2994_00820"/>
<proteinExistence type="predicted"/>
<organism evidence="1 2">
    <name type="scientific">candidate division Kazan bacterium RIFCSPLOWO2_01_FULL_48_13</name>
    <dbReference type="NCBI Taxonomy" id="1798539"/>
    <lineage>
        <taxon>Bacteria</taxon>
        <taxon>Bacteria division Kazan-3B-28</taxon>
    </lineage>
</organism>
<accession>A0A1F4PR90</accession>
<gene>
    <name evidence="1" type="ORF">A2994_00820</name>
</gene>
<dbReference type="Proteomes" id="UP000179010">
    <property type="component" value="Unassembled WGS sequence"/>
</dbReference>
<dbReference type="EMBL" id="METE01000002">
    <property type="protein sequence ID" value="OGB85552.1"/>
    <property type="molecule type" value="Genomic_DNA"/>
</dbReference>
<protein>
    <submittedName>
        <fullName evidence="1">Uncharacterized protein</fullName>
    </submittedName>
</protein>
<sequence length="136" mass="15425">MKIYISCSKHFWDKVRAIKSDLERMGHFVTPPNGYNDPMSEDLIRQLDSSSYATWKGGMLRTNSDIVEYHDGVLVLNFSKNGTDNYIGGSTFLEAFKAFELQKKLYLYNPIPDGMLRDEIIGLDPVVINGDLGLIK</sequence>
<evidence type="ECO:0000313" key="1">
    <source>
        <dbReference type="EMBL" id="OGB85552.1"/>
    </source>
</evidence>
<reference evidence="1 2" key="1">
    <citation type="journal article" date="2016" name="Nat. Commun.">
        <title>Thousands of microbial genomes shed light on interconnected biogeochemical processes in an aquifer system.</title>
        <authorList>
            <person name="Anantharaman K."/>
            <person name="Brown C.T."/>
            <person name="Hug L.A."/>
            <person name="Sharon I."/>
            <person name="Castelle C.J."/>
            <person name="Probst A.J."/>
            <person name="Thomas B.C."/>
            <person name="Singh A."/>
            <person name="Wilkins M.J."/>
            <person name="Karaoz U."/>
            <person name="Brodie E.L."/>
            <person name="Williams K.H."/>
            <person name="Hubbard S.S."/>
            <person name="Banfield J.F."/>
        </authorList>
    </citation>
    <scope>NUCLEOTIDE SEQUENCE [LARGE SCALE GENOMIC DNA]</scope>
</reference>
<comment type="caution">
    <text evidence="1">The sequence shown here is derived from an EMBL/GenBank/DDBJ whole genome shotgun (WGS) entry which is preliminary data.</text>
</comment>